<name>A0A8S1PDV5_PARPR</name>
<proteinExistence type="predicted"/>
<accession>A0A8S1PDV5</accession>
<dbReference type="PANTHER" id="PTHR15332:SF175">
    <property type="entry name" value="PROPROTEIN CONVERTASE SUBTILISIN_KEXIN TYPE 5-LIKE"/>
    <property type="match status" value="1"/>
</dbReference>
<protein>
    <recommendedName>
        <fullName evidence="4">Transmembrane protein</fullName>
    </recommendedName>
</protein>
<keyword evidence="1" id="KW-0812">Transmembrane</keyword>
<keyword evidence="3" id="KW-1185">Reference proteome</keyword>
<feature type="transmembrane region" description="Helical" evidence="1">
    <location>
        <begin position="107"/>
        <end position="127"/>
    </location>
</feature>
<organism evidence="2 3">
    <name type="scientific">Paramecium primaurelia</name>
    <dbReference type="NCBI Taxonomy" id="5886"/>
    <lineage>
        <taxon>Eukaryota</taxon>
        <taxon>Sar</taxon>
        <taxon>Alveolata</taxon>
        <taxon>Ciliophora</taxon>
        <taxon>Intramacronucleata</taxon>
        <taxon>Oligohymenophorea</taxon>
        <taxon>Peniculida</taxon>
        <taxon>Parameciidae</taxon>
        <taxon>Paramecium</taxon>
    </lineage>
</organism>
<gene>
    <name evidence="2" type="ORF">PPRIM_AZ9-3.1.T1150023</name>
</gene>
<feature type="transmembrane region" description="Helical" evidence="1">
    <location>
        <begin position="83"/>
        <end position="101"/>
    </location>
</feature>
<evidence type="ECO:0000313" key="3">
    <source>
        <dbReference type="Proteomes" id="UP000688137"/>
    </source>
</evidence>
<sequence length="232" mass="27156">MATAYDFTFSLVLQLYALELNSPNMFIRLSSLLACVASALYVFSIYFVIKLSQMKKYAFNNNVIQTKYGSIFDGIKINEFSKYLNAILLIKKLIFMLLLIFAYEFPIFQTVSITLLSTSMSLFYILFNPLEDKLEYFKQLFSEVSISFTLLSITILTCDFELLYFSYEIRQYFGWGCIFFMSSILCIQLGIDGFQQWKFLFKKYKQIKRLAQQILGVFQQNNKVTAQSSVFY</sequence>
<comment type="caution">
    <text evidence="2">The sequence shown here is derived from an EMBL/GenBank/DDBJ whole genome shotgun (WGS) entry which is preliminary data.</text>
</comment>
<dbReference type="AlphaFoldDB" id="A0A8S1PDV5"/>
<keyword evidence="1" id="KW-1133">Transmembrane helix</keyword>
<feature type="transmembrane region" description="Helical" evidence="1">
    <location>
        <begin position="25"/>
        <end position="49"/>
    </location>
</feature>
<evidence type="ECO:0008006" key="4">
    <source>
        <dbReference type="Google" id="ProtNLM"/>
    </source>
</evidence>
<dbReference type="Proteomes" id="UP000688137">
    <property type="component" value="Unassembled WGS sequence"/>
</dbReference>
<feature type="transmembrane region" description="Helical" evidence="1">
    <location>
        <begin position="173"/>
        <end position="194"/>
    </location>
</feature>
<dbReference type="EMBL" id="CAJJDM010000118">
    <property type="protein sequence ID" value="CAD8101265.1"/>
    <property type="molecule type" value="Genomic_DNA"/>
</dbReference>
<reference evidence="2" key="1">
    <citation type="submission" date="2021-01" db="EMBL/GenBank/DDBJ databases">
        <authorList>
            <consortium name="Genoscope - CEA"/>
            <person name="William W."/>
        </authorList>
    </citation>
    <scope>NUCLEOTIDE SEQUENCE</scope>
</reference>
<evidence type="ECO:0000313" key="2">
    <source>
        <dbReference type="EMBL" id="CAD8101265.1"/>
    </source>
</evidence>
<keyword evidence="1" id="KW-0472">Membrane</keyword>
<dbReference type="PANTHER" id="PTHR15332">
    <property type="entry name" value="PROPROTEIN CONVERTASE SUBTILISIN_KEXIN TYPE 5-LIKE"/>
    <property type="match status" value="1"/>
</dbReference>
<evidence type="ECO:0000256" key="1">
    <source>
        <dbReference type="SAM" id="Phobius"/>
    </source>
</evidence>